<keyword evidence="7 15" id="KW-1003">Cell membrane</keyword>
<dbReference type="Proteomes" id="UP001204142">
    <property type="component" value="Unassembled WGS sequence"/>
</dbReference>
<keyword evidence="17" id="KW-1185">Reference proteome</keyword>
<dbReference type="RefSeq" id="WP_256763094.1">
    <property type="nucleotide sequence ID" value="NZ_JANIGO010000001.1"/>
</dbReference>
<comment type="function">
    <text evidence="1 15">Binds the cellulose synthase activator, bis-(3'-5') cyclic diguanylic acid (c-di-GMP).</text>
</comment>
<proteinExistence type="inferred from homology"/>
<dbReference type="InterPro" id="IPR018513">
    <property type="entry name" value="Cell_synthase_bac"/>
</dbReference>
<evidence type="ECO:0000256" key="2">
    <source>
        <dbReference type="ARBA" id="ARBA00004377"/>
    </source>
</evidence>
<keyword evidence="9 15" id="KW-0973">c-di-GMP</keyword>
<evidence type="ECO:0000313" key="16">
    <source>
        <dbReference type="EMBL" id="MCQ8895415.1"/>
    </source>
</evidence>
<keyword evidence="11 15" id="KW-0135">Cellulose biosynthesis</keyword>
<evidence type="ECO:0000256" key="7">
    <source>
        <dbReference type="ARBA" id="ARBA00022475"/>
    </source>
</evidence>
<name>A0ABT1WD45_9BURK</name>
<evidence type="ECO:0000256" key="10">
    <source>
        <dbReference type="ARBA" id="ARBA00022692"/>
    </source>
</evidence>
<keyword evidence="15" id="KW-0732">Signal</keyword>
<keyword evidence="8 15" id="KW-0997">Cell inner membrane</keyword>
<gene>
    <name evidence="16" type="ORF">NQT62_03050</name>
</gene>
<comment type="subunit">
    <text evidence="5 15">Tightly associated with the cellulose synthase catalytic subunit.</text>
</comment>
<keyword evidence="10 15" id="KW-0812">Transmembrane</keyword>
<dbReference type="Pfam" id="PF03170">
    <property type="entry name" value="BcsB"/>
    <property type="match status" value="1"/>
</dbReference>
<dbReference type="Gene3D" id="2.60.120.260">
    <property type="entry name" value="Galactose-binding domain-like"/>
    <property type="match status" value="2"/>
</dbReference>
<evidence type="ECO:0000256" key="6">
    <source>
        <dbReference type="ARBA" id="ARBA00021844"/>
    </source>
</evidence>
<evidence type="ECO:0000256" key="3">
    <source>
        <dbReference type="ARBA" id="ARBA00005186"/>
    </source>
</evidence>
<protein>
    <recommendedName>
        <fullName evidence="6 15">Cyclic di-GMP-binding protein</fullName>
    </recommendedName>
    <alternativeName>
        <fullName evidence="14 15">Cellulose synthase regulatory subunit</fullName>
    </alternativeName>
</protein>
<accession>A0ABT1WD45</accession>
<evidence type="ECO:0000256" key="1">
    <source>
        <dbReference type="ARBA" id="ARBA00002057"/>
    </source>
</evidence>
<evidence type="ECO:0000256" key="13">
    <source>
        <dbReference type="ARBA" id="ARBA00023136"/>
    </source>
</evidence>
<keyword evidence="13 15" id="KW-0472">Membrane</keyword>
<evidence type="ECO:0000256" key="5">
    <source>
        <dbReference type="ARBA" id="ARBA00011437"/>
    </source>
</evidence>
<dbReference type="PRINTS" id="PR01440">
    <property type="entry name" value="CELLSNTHASEB"/>
</dbReference>
<organism evidence="16 17">
    <name type="scientific">Limnobacter humi</name>
    <dbReference type="NCBI Taxonomy" id="1778671"/>
    <lineage>
        <taxon>Bacteria</taxon>
        <taxon>Pseudomonadati</taxon>
        <taxon>Pseudomonadota</taxon>
        <taxon>Betaproteobacteria</taxon>
        <taxon>Burkholderiales</taxon>
        <taxon>Burkholderiaceae</taxon>
        <taxon>Limnobacter</taxon>
    </lineage>
</organism>
<sequence length="754" mass="81761">MRPLLPIALFTVTAFAVSAQAQPVTLQPAATATAVINAAATLPPTAPAGSERTLTLANMGQPGGIKLTGVNKSIELNSGVRLDELVKRASLNLKMMYPSGMRHDQSFIRVYVNNQLAAISPLTESKAGVLHATRIDLDPTLFTDFSGIRIELDATYDTTCRDPNNPTLRVDIRPDSTLTLATDPLTLVDDLAVLPAPFFDPRDNRKLSLPLVLPSTIDANSLKAAGILASWMGAQAFYRQAEFEVLTAPDDSRHSVILNVTDRLPESLGGQALQGPTLAMGSTAEKPWVKQLYVLGRTDDELLQAVYGLVVEGQVLSGKVAVVKQVNLGAPRRAYDAPRYVATDRPVRFAELMDYPTQLEASVENPKVRLNLRLPPDLFSWAGRNVPMALKYRYTAPSKWNDSLLNVEINNALVQSFRLAPRSEQGQNRLNIDLLGQAELASETAFQIPAFRVGGNNELSFGFGFMPEGGSACVTQNQTARGAIDPESTVDFSELPHYTKMPNLTAFANGGYPFSIFADLSDSAVVLPQQPNSAEIRAYLNLMGLFGQWTGLPANRVAVITGDPKVSVGTKHWIALGRSDRLPWLAAQQMSLPMVLSDTERSLGLSPVLGWFDRIWSNREDMPPSEQTRALIQSGGSLGAIVGFESPWGSQKTGLVITGTDETGFERAVSAFGNYTDIAKVRGSVTLVRGEELQAYHIGKTFVSGNLPWWLRIRIAFSEHPVLIALGGALAGMALALIAYGWLSRRASRRIKGG</sequence>
<evidence type="ECO:0000256" key="9">
    <source>
        <dbReference type="ARBA" id="ARBA00022636"/>
    </source>
</evidence>
<feature type="transmembrane region" description="Helical" evidence="15">
    <location>
        <begin position="722"/>
        <end position="743"/>
    </location>
</feature>
<dbReference type="InterPro" id="IPR003920">
    <property type="entry name" value="Cell_synth_B"/>
</dbReference>
<evidence type="ECO:0000256" key="15">
    <source>
        <dbReference type="RuleBase" id="RU365021"/>
    </source>
</evidence>
<evidence type="ECO:0000256" key="11">
    <source>
        <dbReference type="ARBA" id="ARBA00022916"/>
    </source>
</evidence>
<evidence type="ECO:0000313" key="17">
    <source>
        <dbReference type="Proteomes" id="UP001204142"/>
    </source>
</evidence>
<dbReference type="EMBL" id="JANIGO010000001">
    <property type="protein sequence ID" value="MCQ8895415.1"/>
    <property type="molecule type" value="Genomic_DNA"/>
</dbReference>
<feature type="chain" id="PRO_5044979155" description="Cyclic di-GMP-binding protein" evidence="15">
    <location>
        <begin position="22"/>
        <end position="754"/>
    </location>
</feature>
<feature type="signal peptide" evidence="15">
    <location>
        <begin position="1"/>
        <end position="21"/>
    </location>
</feature>
<comment type="subcellular location">
    <subcellularLocation>
        <location evidence="2">Cell inner membrane</location>
        <topology evidence="2">Single-pass membrane protein</topology>
    </subcellularLocation>
</comment>
<evidence type="ECO:0000256" key="12">
    <source>
        <dbReference type="ARBA" id="ARBA00022989"/>
    </source>
</evidence>
<comment type="similarity">
    <text evidence="4 15">Belongs to the AcsB/BcsB family.</text>
</comment>
<evidence type="ECO:0000256" key="8">
    <source>
        <dbReference type="ARBA" id="ARBA00022519"/>
    </source>
</evidence>
<comment type="caution">
    <text evidence="16">The sequence shown here is derived from an EMBL/GenBank/DDBJ whole genome shotgun (WGS) entry which is preliminary data.</text>
</comment>
<dbReference type="PANTHER" id="PTHR39083:SF1">
    <property type="entry name" value="CYCLIC DI-GMP-BINDING PROTEIN"/>
    <property type="match status" value="1"/>
</dbReference>
<evidence type="ECO:0000256" key="14">
    <source>
        <dbReference type="ARBA" id="ARBA00033444"/>
    </source>
</evidence>
<reference evidence="16 17" key="1">
    <citation type="submission" date="2022-07" db="EMBL/GenBank/DDBJ databases">
        <authorList>
            <person name="Xamxidin M."/>
            <person name="Wu M."/>
        </authorList>
    </citation>
    <scope>NUCLEOTIDE SEQUENCE [LARGE SCALE GENOMIC DNA]</scope>
    <source>
        <strain evidence="16 17">NBRC 111650</strain>
    </source>
</reference>
<comment type="pathway">
    <text evidence="3 15">Glycan metabolism; bacterial cellulose biosynthesis.</text>
</comment>
<evidence type="ECO:0000256" key="4">
    <source>
        <dbReference type="ARBA" id="ARBA00010714"/>
    </source>
</evidence>
<dbReference type="PANTHER" id="PTHR39083">
    <property type="entry name" value="CYCLIC DI-GMP-BINDING PROTEIN"/>
    <property type="match status" value="1"/>
</dbReference>
<keyword evidence="12 15" id="KW-1133">Transmembrane helix</keyword>